<dbReference type="EMBL" id="MK605245">
    <property type="protein sequence ID" value="QBQ73652.1"/>
    <property type="molecule type" value="Genomic_DNA"/>
</dbReference>
<reference evidence="1 2" key="1">
    <citation type="submission" date="2019-03" db="EMBL/GenBank/DDBJ databases">
        <title>Diversity and diversification of Nodularia spumigena cyanophages in the Baltic Sea.</title>
        <authorList>
            <person name="Sulcius S."/>
            <person name="Holmfeldt K."/>
            <person name="Simoliunas E."/>
        </authorList>
    </citation>
    <scope>NUCLEOTIDE SEQUENCE [LARGE SCALE GENOMIC DNA]</scope>
</reference>
<evidence type="ECO:0000313" key="1">
    <source>
        <dbReference type="EMBL" id="QBQ73652.1"/>
    </source>
</evidence>
<accession>A0A482MK27</accession>
<organism evidence="1 2">
    <name type="scientific">Nodularia phage vB_NspS-kac68v161</name>
    <dbReference type="NCBI Taxonomy" id="2557582"/>
    <lineage>
        <taxon>Viruses</taxon>
        <taxon>Duplodnaviria</taxon>
        <taxon>Heunggongvirae</taxon>
        <taxon>Uroviricota</taxon>
        <taxon>Caudoviricetes</taxon>
        <taxon>Ravarandavirus</taxon>
        <taxon>Ravarandavirus kac68v161</taxon>
    </lineage>
</organism>
<proteinExistence type="predicted"/>
<dbReference type="Proteomes" id="UP000305808">
    <property type="component" value="Segment"/>
</dbReference>
<sequence>MALKPLPTVRVVYLIQHSESRSLKRLITKRVALGLKGLLESSPPTAYLKSLTRRVLNFHLCHSLIRYS</sequence>
<protein>
    <submittedName>
        <fullName evidence="1">Uncharacterized protein</fullName>
    </submittedName>
</protein>
<keyword evidence="2" id="KW-1185">Reference proteome</keyword>
<evidence type="ECO:0000313" key="2">
    <source>
        <dbReference type="Proteomes" id="UP000305808"/>
    </source>
</evidence>
<gene>
    <name evidence="1" type="ORF">kac68v161_gp002</name>
</gene>
<name>A0A482MK27_9CAUD</name>